<name>A0A5K0ZQP6_9MAGN</name>
<gene>
    <name evidence="1" type="ORF">NYM_LOCUS12789</name>
</gene>
<protein>
    <submittedName>
        <fullName evidence="1">Uncharacterized protein</fullName>
    </submittedName>
</protein>
<evidence type="ECO:0000313" key="1">
    <source>
        <dbReference type="EMBL" id="VVV91859.1"/>
    </source>
</evidence>
<accession>A0A5K0ZQP6</accession>
<sequence>MATMKRGAVKH</sequence>
<organism evidence="1">
    <name type="scientific">Nymphaea colorata</name>
    <name type="common">pocket water lily</name>
    <dbReference type="NCBI Taxonomy" id="210225"/>
    <lineage>
        <taxon>Eukaryota</taxon>
        <taxon>Viridiplantae</taxon>
        <taxon>Streptophyta</taxon>
        <taxon>Embryophyta</taxon>
        <taxon>Tracheophyta</taxon>
        <taxon>Spermatophyta</taxon>
        <taxon>Magnoliopsida</taxon>
        <taxon>Nymphaeales</taxon>
        <taxon>Nymphaeaceae</taxon>
        <taxon>Nymphaea</taxon>
    </lineage>
</organism>
<dbReference type="EMBL" id="LR721780">
    <property type="protein sequence ID" value="VVV91859.1"/>
    <property type="molecule type" value="Genomic_DNA"/>
</dbReference>
<reference evidence="1" key="1">
    <citation type="submission" date="2019-09" db="EMBL/GenBank/DDBJ databases">
        <authorList>
            <person name="Zhang L."/>
        </authorList>
    </citation>
    <scope>NUCLEOTIDE SEQUENCE</scope>
</reference>
<proteinExistence type="predicted"/>